<dbReference type="PATRIC" id="fig|48936.3.peg.3110"/>
<gene>
    <name evidence="2" type="ORF">NJ75_03095</name>
</gene>
<protein>
    <submittedName>
        <fullName evidence="2">Nickel uptake substrate-specific transmembrane region</fullName>
    </submittedName>
</protein>
<keyword evidence="2" id="KW-0472">Membrane</keyword>
<keyword evidence="2" id="KW-0812">Transmembrane</keyword>
<dbReference type="RefSeq" id="WP_039335958.1">
    <property type="nucleotide sequence ID" value="NZ_JRVC01000015.1"/>
</dbReference>
<evidence type="ECO:0000256" key="1">
    <source>
        <dbReference type="SAM" id="SignalP"/>
    </source>
</evidence>
<dbReference type="STRING" id="48936.NJ75_03095"/>
<dbReference type="EMBL" id="JRVC01000015">
    <property type="protein sequence ID" value="KHS44517.1"/>
    <property type="molecule type" value="Genomic_DNA"/>
</dbReference>
<dbReference type="AlphaFoldDB" id="A0A0B9A5G5"/>
<comment type="caution">
    <text evidence="2">The sequence shown here is derived from an EMBL/GenBank/DDBJ whole genome shotgun (WGS) entry which is preliminary data.</text>
</comment>
<organism evidence="2 3">
    <name type="scientific">Novosphingobium subterraneum</name>
    <dbReference type="NCBI Taxonomy" id="48936"/>
    <lineage>
        <taxon>Bacteria</taxon>
        <taxon>Pseudomonadati</taxon>
        <taxon>Pseudomonadota</taxon>
        <taxon>Alphaproteobacteria</taxon>
        <taxon>Sphingomonadales</taxon>
        <taxon>Sphingomonadaceae</taxon>
        <taxon>Novosphingobium</taxon>
    </lineage>
</organism>
<accession>A0A0B9A5G5</accession>
<evidence type="ECO:0000313" key="3">
    <source>
        <dbReference type="Proteomes" id="UP000031338"/>
    </source>
</evidence>
<feature type="signal peptide" evidence="1">
    <location>
        <begin position="1"/>
        <end position="22"/>
    </location>
</feature>
<proteinExistence type="predicted"/>
<dbReference type="InterPro" id="IPR019613">
    <property type="entry name" value="DUF4198"/>
</dbReference>
<dbReference type="Pfam" id="PF10670">
    <property type="entry name" value="DUF4198"/>
    <property type="match status" value="1"/>
</dbReference>
<sequence>MRRISPYISAAIAVATVGAAFASSTASAHAIWFAQRAKQLAMVYGVGSDDLDAVKRMPLVTSVTGYDADGLPVTASLRAAGAIPVVDSDEPMAVVAAVMDYGVWSKDAAGTWHNKGLDEVKDATVSEHNFKYAVHINQLPSKPMPLIPGHKLQLIPADNAIPQAMGQPIRLRAMFEGKPAANVAILHDYVNDPDQKPSMTDAQGYVTLPVRNQGLNVVVGILVAPSDNPAKYKQMEHRASLTFVLPHLPE</sequence>
<feature type="chain" id="PRO_5002145635" evidence="1">
    <location>
        <begin position="23"/>
        <end position="250"/>
    </location>
</feature>
<keyword evidence="1" id="KW-0732">Signal</keyword>
<dbReference type="Proteomes" id="UP000031338">
    <property type="component" value="Unassembled WGS sequence"/>
</dbReference>
<reference evidence="2 3" key="1">
    <citation type="submission" date="2014-10" db="EMBL/GenBank/DDBJ databases">
        <title>Draft genome sequence of Novosphingobium subterraneum DSM 12447.</title>
        <authorList>
            <person name="Gan H.M."/>
            <person name="Gan H.Y."/>
            <person name="Savka M.A."/>
        </authorList>
    </citation>
    <scope>NUCLEOTIDE SEQUENCE [LARGE SCALE GENOMIC DNA]</scope>
    <source>
        <strain evidence="2 3">DSM 12447</strain>
    </source>
</reference>
<keyword evidence="3" id="KW-1185">Reference proteome</keyword>
<name>A0A0B9A5G5_9SPHN</name>
<evidence type="ECO:0000313" key="2">
    <source>
        <dbReference type="EMBL" id="KHS44517.1"/>
    </source>
</evidence>